<feature type="region of interest" description="Disordered" evidence="8">
    <location>
        <begin position="585"/>
        <end position="644"/>
    </location>
</feature>
<dbReference type="Pfam" id="PF03215">
    <property type="entry name" value="Rad17"/>
    <property type="match status" value="1"/>
</dbReference>
<dbReference type="SUPFAM" id="SSF52540">
    <property type="entry name" value="P-loop containing nucleoside triphosphate hydrolases"/>
    <property type="match status" value="1"/>
</dbReference>
<protein>
    <submittedName>
        <fullName evidence="10">WGS project CCBQ000000000 data, contig 00009</fullName>
    </submittedName>
</protein>
<dbReference type="PANTHER" id="PTHR12172:SF0">
    <property type="entry name" value="CELL CYCLE CHECKPOINT PROTEIN RAD17"/>
    <property type="match status" value="1"/>
</dbReference>
<evidence type="ECO:0000313" key="10">
    <source>
        <dbReference type="EMBL" id="CDO93347.1"/>
    </source>
</evidence>
<evidence type="ECO:0000256" key="6">
    <source>
        <dbReference type="ARBA" id="ARBA00023242"/>
    </source>
</evidence>
<keyword evidence="3" id="KW-0547">Nucleotide-binding</keyword>
<evidence type="ECO:0000256" key="8">
    <source>
        <dbReference type="SAM" id="MobiDB-lite"/>
    </source>
</evidence>
<proteinExistence type="inferred from homology"/>
<comment type="subcellular location">
    <subcellularLocation>
        <location evidence="1">Nucleus</location>
    </subcellularLocation>
</comment>
<evidence type="ECO:0000256" key="7">
    <source>
        <dbReference type="ARBA" id="ARBA00023306"/>
    </source>
</evidence>
<dbReference type="GO" id="GO:0003682">
    <property type="term" value="F:chromatin binding"/>
    <property type="evidence" value="ECO:0007669"/>
    <property type="project" value="TreeGrafter"/>
</dbReference>
<keyword evidence="4" id="KW-0227">DNA damage</keyword>
<reference evidence="10 11" key="1">
    <citation type="submission" date="2014-03" db="EMBL/GenBank/DDBJ databases">
        <title>The genome of Kluyveromyces dobzhanskii.</title>
        <authorList>
            <person name="Nystedt B."/>
            <person name="Astrom S."/>
        </authorList>
    </citation>
    <scope>NUCLEOTIDE SEQUENCE [LARGE SCALE GENOMIC DNA]</scope>
    <source>
        <strain evidence="10 11">CBS 2104</strain>
    </source>
</reference>
<dbReference type="Pfam" id="PF25812">
    <property type="entry name" value="RAD24_helical"/>
    <property type="match status" value="1"/>
</dbReference>
<dbReference type="EMBL" id="CCBQ010000022">
    <property type="protein sequence ID" value="CDO93347.1"/>
    <property type="molecule type" value="Genomic_DNA"/>
</dbReference>
<dbReference type="InterPro" id="IPR004582">
    <property type="entry name" value="Checkpoint_prot_Rad17_Rad24"/>
</dbReference>
<evidence type="ECO:0000256" key="2">
    <source>
        <dbReference type="ARBA" id="ARBA00006168"/>
    </source>
</evidence>
<dbReference type="Proteomes" id="UP000031516">
    <property type="component" value="Unassembled WGS sequence"/>
</dbReference>
<gene>
    <name evidence="10" type="ORF">KLDO_g1647</name>
</gene>
<feature type="domain" description="Checkpoint protein RAD24-like helical bundle" evidence="9">
    <location>
        <begin position="324"/>
        <end position="443"/>
    </location>
</feature>
<accession>A0A0A8L576</accession>
<keyword evidence="6" id="KW-0539">Nucleus</keyword>
<comment type="caution">
    <text evidence="10">The sequence shown here is derived from an EMBL/GenBank/DDBJ whole genome shotgun (WGS) entry which is preliminary data.</text>
</comment>
<dbReference type="GO" id="GO:0005524">
    <property type="term" value="F:ATP binding"/>
    <property type="evidence" value="ECO:0007669"/>
    <property type="project" value="UniProtKB-KW"/>
</dbReference>
<dbReference type="OrthoDB" id="10265971at2759"/>
<keyword evidence="5" id="KW-0067">ATP-binding</keyword>
<dbReference type="PANTHER" id="PTHR12172">
    <property type="entry name" value="CELL CYCLE CHECKPOINT PROTEIN RAD17"/>
    <property type="match status" value="1"/>
</dbReference>
<dbReference type="Gene3D" id="3.40.50.300">
    <property type="entry name" value="P-loop containing nucleotide triphosphate hydrolases"/>
    <property type="match status" value="1"/>
</dbReference>
<dbReference type="GO" id="GO:0003689">
    <property type="term" value="F:DNA clamp loader activity"/>
    <property type="evidence" value="ECO:0007669"/>
    <property type="project" value="TreeGrafter"/>
</dbReference>
<comment type="similarity">
    <text evidence="2">Belongs to the rad17/RAD24 family.</text>
</comment>
<name>A0A0A8L576_9SACH</name>
<feature type="compositionally biased region" description="Acidic residues" evidence="8">
    <location>
        <begin position="585"/>
        <end position="594"/>
    </location>
</feature>
<sequence length="644" mass="72931">MSVPSLKRSISEISDRISRASPKKEKKVKRASTSVPAFRDIALNYVDLAGSTSEVELTADQQWYDKFAPKRVDEVALHKKKLEEVRHHLQDMVSGKSDERILLLSGPAGCSKSTSVKLICDDLVPRCRDSSVVTVTGREVPSYTEYLTESSSISPIESFNEFLLQSKYLIGRNLSVLIVEDLPNVFHEPTLKRFRDSILTWLFASDRLPPLVICLTECQLADSGSSFGIDSSFIAETILGKEILTNPLLHRIKFNPINTTLMSKHLQLIVQKVRKYISPEKYQRSGAFIKGLASNSGDIRSGIAALQFWCISSFDEDNSIFTRESSTSYFHAVGKVVYGSKDNENDMVTTNDLIERGVIANDTFKLGILENYSKLNKSQFPVCFGANIAETLSLTDTLRPLNDESLYYCLGKVRNICSDVQTSNHSVHGQANFPREYKMIQEQKRFHLQLEDFVNVEFYKYFSLWSTKDAILYGSCFGPDIRKNLSFKAKSLKYYLDSLEPNSKEYNEIATQYHNSFTIDDLDITERVGGTMHMMHATSELTTAWDDSKNKDSLTINNKKLDRLKALHTQSLIDDDTSNVAENHEFEEDPIMDSDSERPFDVEEEGDSELFEILSQRPKQERSIGTLKTAHEDVTLSDSDIENL</sequence>
<dbReference type="GO" id="GO:0006281">
    <property type="term" value="P:DNA repair"/>
    <property type="evidence" value="ECO:0007669"/>
    <property type="project" value="InterPro"/>
</dbReference>
<dbReference type="GO" id="GO:0000077">
    <property type="term" value="P:DNA damage checkpoint signaling"/>
    <property type="evidence" value="ECO:0007669"/>
    <property type="project" value="TreeGrafter"/>
</dbReference>
<evidence type="ECO:0000259" key="9">
    <source>
        <dbReference type="Pfam" id="PF25812"/>
    </source>
</evidence>
<keyword evidence="11" id="KW-1185">Reference proteome</keyword>
<keyword evidence="7" id="KW-0131">Cell cycle</keyword>
<evidence type="ECO:0000256" key="3">
    <source>
        <dbReference type="ARBA" id="ARBA00022741"/>
    </source>
</evidence>
<evidence type="ECO:0000256" key="5">
    <source>
        <dbReference type="ARBA" id="ARBA00022840"/>
    </source>
</evidence>
<dbReference type="InterPro" id="IPR057927">
    <property type="entry name" value="RAD24-like_helical"/>
</dbReference>
<dbReference type="GO" id="GO:0033314">
    <property type="term" value="P:mitotic DNA replication checkpoint signaling"/>
    <property type="evidence" value="ECO:0007669"/>
    <property type="project" value="TreeGrafter"/>
</dbReference>
<evidence type="ECO:0000313" key="11">
    <source>
        <dbReference type="Proteomes" id="UP000031516"/>
    </source>
</evidence>
<dbReference type="GO" id="GO:0005634">
    <property type="term" value="C:nucleus"/>
    <property type="evidence" value="ECO:0007669"/>
    <property type="project" value="UniProtKB-SubCell"/>
</dbReference>
<dbReference type="AlphaFoldDB" id="A0A0A8L576"/>
<dbReference type="InterPro" id="IPR027417">
    <property type="entry name" value="P-loop_NTPase"/>
</dbReference>
<evidence type="ECO:0000256" key="1">
    <source>
        <dbReference type="ARBA" id="ARBA00004123"/>
    </source>
</evidence>
<evidence type="ECO:0000256" key="4">
    <source>
        <dbReference type="ARBA" id="ARBA00022763"/>
    </source>
</evidence>
<organism evidence="10 11">
    <name type="scientific">Kluyveromyces dobzhanskii CBS 2104</name>
    <dbReference type="NCBI Taxonomy" id="1427455"/>
    <lineage>
        <taxon>Eukaryota</taxon>
        <taxon>Fungi</taxon>
        <taxon>Dikarya</taxon>
        <taxon>Ascomycota</taxon>
        <taxon>Saccharomycotina</taxon>
        <taxon>Saccharomycetes</taxon>
        <taxon>Saccharomycetales</taxon>
        <taxon>Saccharomycetaceae</taxon>
        <taxon>Kluyveromyces</taxon>
    </lineage>
</organism>